<proteinExistence type="predicted"/>
<dbReference type="SUPFAM" id="SSF51905">
    <property type="entry name" value="FAD/NAD(P)-binding domain"/>
    <property type="match status" value="1"/>
</dbReference>
<dbReference type="PANTHER" id="PTHR13847:SF274">
    <property type="entry name" value="RIESKE 2FE-2S IRON-SULFUR PROTEIN YHFW-RELATED"/>
    <property type="match status" value="1"/>
</dbReference>
<feature type="domain" description="Rieske" evidence="6">
    <location>
        <begin position="412"/>
        <end position="493"/>
    </location>
</feature>
<dbReference type="SUPFAM" id="SSF50022">
    <property type="entry name" value="ISP domain"/>
    <property type="match status" value="1"/>
</dbReference>
<accession>A0A7G9S7P3</accession>
<evidence type="ECO:0000313" key="7">
    <source>
        <dbReference type="EMBL" id="QNN63868.1"/>
    </source>
</evidence>
<evidence type="ECO:0000256" key="4">
    <source>
        <dbReference type="ARBA" id="ARBA00023014"/>
    </source>
</evidence>
<dbReference type="Pfam" id="PF00355">
    <property type="entry name" value="Rieske"/>
    <property type="match status" value="1"/>
</dbReference>
<dbReference type="PANTHER" id="PTHR13847">
    <property type="entry name" value="SARCOSINE DEHYDROGENASE-RELATED"/>
    <property type="match status" value="1"/>
</dbReference>
<dbReference type="AlphaFoldDB" id="A0A7G9S7P3"/>
<evidence type="ECO:0000256" key="2">
    <source>
        <dbReference type="ARBA" id="ARBA00022723"/>
    </source>
</evidence>
<evidence type="ECO:0000256" key="1">
    <source>
        <dbReference type="ARBA" id="ARBA00022714"/>
    </source>
</evidence>
<evidence type="ECO:0000256" key="5">
    <source>
        <dbReference type="ARBA" id="ARBA00023157"/>
    </source>
</evidence>
<dbReference type="GO" id="GO:0004497">
    <property type="term" value="F:monooxygenase activity"/>
    <property type="evidence" value="ECO:0007669"/>
    <property type="project" value="UniProtKB-ARBA"/>
</dbReference>
<keyword evidence="5" id="KW-1015">Disulfide bond</keyword>
<dbReference type="Gene3D" id="3.30.9.10">
    <property type="entry name" value="D-Amino Acid Oxidase, subunit A, domain 2"/>
    <property type="match status" value="1"/>
</dbReference>
<evidence type="ECO:0000256" key="3">
    <source>
        <dbReference type="ARBA" id="ARBA00023004"/>
    </source>
</evidence>
<dbReference type="EMBL" id="CP060716">
    <property type="protein sequence ID" value="QNN63868.1"/>
    <property type="molecule type" value="Genomic_DNA"/>
</dbReference>
<keyword evidence="4" id="KW-0411">Iron-sulfur</keyword>
<dbReference type="GO" id="GO:0016020">
    <property type="term" value="C:membrane"/>
    <property type="evidence" value="ECO:0007669"/>
    <property type="project" value="InterPro"/>
</dbReference>
<keyword evidence="2" id="KW-0479">Metal-binding</keyword>
<dbReference type="PROSITE" id="PS51296">
    <property type="entry name" value="RIESKE"/>
    <property type="match status" value="1"/>
</dbReference>
<dbReference type="Pfam" id="PF01266">
    <property type="entry name" value="DAO"/>
    <property type="match status" value="1"/>
</dbReference>
<dbReference type="Proteomes" id="UP000515934">
    <property type="component" value="Chromosome"/>
</dbReference>
<dbReference type="InterPro" id="IPR017941">
    <property type="entry name" value="Rieske_2Fe-2S"/>
</dbReference>
<organism evidence="7 8">
    <name type="scientific">Leucobacter denitrificans</name>
    <dbReference type="NCBI Taxonomy" id="683042"/>
    <lineage>
        <taxon>Bacteria</taxon>
        <taxon>Bacillati</taxon>
        <taxon>Actinomycetota</taxon>
        <taxon>Actinomycetes</taxon>
        <taxon>Micrococcales</taxon>
        <taxon>Microbacteriaceae</taxon>
        <taxon>Leucobacter</taxon>
    </lineage>
</organism>
<dbReference type="PRINTS" id="PR00162">
    <property type="entry name" value="RIESKE"/>
</dbReference>
<dbReference type="KEGG" id="ldn:H9L06_03350"/>
<dbReference type="InterPro" id="IPR006076">
    <property type="entry name" value="FAD-dep_OxRdtase"/>
</dbReference>
<dbReference type="InterPro" id="IPR036188">
    <property type="entry name" value="FAD/NAD-bd_sf"/>
</dbReference>
<dbReference type="GO" id="GO:0046872">
    <property type="term" value="F:metal ion binding"/>
    <property type="evidence" value="ECO:0007669"/>
    <property type="project" value="UniProtKB-KW"/>
</dbReference>
<gene>
    <name evidence="7" type="ORF">H9L06_03350</name>
</gene>
<dbReference type="InterPro" id="IPR036922">
    <property type="entry name" value="Rieske_2Fe-2S_sf"/>
</dbReference>
<dbReference type="GO" id="GO:0051537">
    <property type="term" value="F:2 iron, 2 sulfur cluster binding"/>
    <property type="evidence" value="ECO:0007669"/>
    <property type="project" value="UniProtKB-KW"/>
</dbReference>
<sequence length="493" mass="52942">MTGPSIASDSHAPRRCDTVVVGAGLTGLVTAVLLARAGQRVTVLESRRIGDGTTGNTTGKLSLLQGTVLSEVRDHAGDDVLQAYAEANREGQAWLLRQLETDGIAVERRPAFTYVRDSEHQELLEEEFEAASVAGVEAEWARTTGLPFETAGAFTLPDQAQLQPLDVLVTLARELRERDGVIVEHCPVRDIDTEGDHLEIETDLGTMTADRCVLATGTPILDRGLFFAKHEPSRAYVSAYRVPYAEIPRGMYLAVGGGAPHSLRTAHDGTGSELLVVGGESHVAGRGSGVNALREIDGWVSAHFPVSERVTWWAAQDYRSHTRVPFAGPLPRGGDRIYTATGFNKWGMTNGVAAGLTIAADMLGGHLEWAMTLREHNLKLPAVRDALAANTQVAAHLASDWADAIGAESRDSDAVRNLEEGRGRVVRDGAKPVAVSRVDGRVCAVSGICTHLGGVLSWNRAERTWDCPLHGSRFAPDGTRLEGPATEDLESFD</sequence>
<evidence type="ECO:0000259" key="6">
    <source>
        <dbReference type="PROSITE" id="PS51296"/>
    </source>
</evidence>
<dbReference type="Gene3D" id="2.102.10.10">
    <property type="entry name" value="Rieske [2Fe-2S] iron-sulphur domain"/>
    <property type="match status" value="1"/>
</dbReference>
<dbReference type="GO" id="GO:0016705">
    <property type="term" value="F:oxidoreductase activity, acting on paired donors, with incorporation or reduction of molecular oxygen"/>
    <property type="evidence" value="ECO:0007669"/>
    <property type="project" value="UniProtKB-ARBA"/>
</dbReference>
<reference evidence="7 8" key="1">
    <citation type="submission" date="2020-08" db="EMBL/GenBank/DDBJ databases">
        <title>Genome sequence of Leucobacter denitrificans KACC 14055T.</title>
        <authorList>
            <person name="Hyun D.-W."/>
            <person name="Bae J.-W."/>
        </authorList>
    </citation>
    <scope>NUCLEOTIDE SEQUENCE [LARGE SCALE GENOMIC DNA]</scope>
    <source>
        <strain evidence="7 8">KACC 14055</strain>
    </source>
</reference>
<protein>
    <submittedName>
        <fullName evidence="7">FAD-dependent oxidoreductase</fullName>
    </submittedName>
</protein>
<name>A0A7G9S7P3_9MICO</name>
<dbReference type="GO" id="GO:0005737">
    <property type="term" value="C:cytoplasm"/>
    <property type="evidence" value="ECO:0007669"/>
    <property type="project" value="TreeGrafter"/>
</dbReference>
<keyword evidence="1" id="KW-0001">2Fe-2S</keyword>
<keyword evidence="8" id="KW-1185">Reference proteome</keyword>
<dbReference type="InterPro" id="IPR005805">
    <property type="entry name" value="Rieske_Fe-S_prot_C"/>
</dbReference>
<evidence type="ECO:0000313" key="8">
    <source>
        <dbReference type="Proteomes" id="UP000515934"/>
    </source>
</evidence>
<keyword evidence="3" id="KW-0408">Iron</keyword>
<dbReference type="Gene3D" id="3.50.50.60">
    <property type="entry name" value="FAD/NAD(P)-binding domain"/>
    <property type="match status" value="1"/>
</dbReference>